<protein>
    <recommendedName>
        <fullName evidence="3">Neurotransmitter-gated ion-channel ligand-binding domain-containing protein</fullName>
    </recommendedName>
</protein>
<organism evidence="1 2">
    <name type="scientific">Araneus ventricosus</name>
    <name type="common">Orbweaver spider</name>
    <name type="synonym">Epeira ventricosa</name>
    <dbReference type="NCBI Taxonomy" id="182803"/>
    <lineage>
        <taxon>Eukaryota</taxon>
        <taxon>Metazoa</taxon>
        <taxon>Ecdysozoa</taxon>
        <taxon>Arthropoda</taxon>
        <taxon>Chelicerata</taxon>
        <taxon>Arachnida</taxon>
        <taxon>Araneae</taxon>
        <taxon>Araneomorphae</taxon>
        <taxon>Entelegynae</taxon>
        <taxon>Araneoidea</taxon>
        <taxon>Araneidae</taxon>
        <taxon>Araneus</taxon>
    </lineage>
</organism>
<dbReference type="Proteomes" id="UP000499080">
    <property type="component" value="Unassembled WGS sequence"/>
</dbReference>
<evidence type="ECO:0008006" key="3">
    <source>
        <dbReference type="Google" id="ProtNLM"/>
    </source>
</evidence>
<proteinExistence type="predicted"/>
<dbReference type="GO" id="GO:0005230">
    <property type="term" value="F:extracellular ligand-gated monoatomic ion channel activity"/>
    <property type="evidence" value="ECO:0007669"/>
    <property type="project" value="InterPro"/>
</dbReference>
<feature type="non-terminal residue" evidence="1">
    <location>
        <position position="1"/>
    </location>
</feature>
<sequence>QWLDERLNLSTYRNNDGVTTLFPTELTKHIWAPDVVFDNAKTGVLFSLSLPNTMIPSGEKASIPAVLWNHRHPANVSFSRVACLLLAIDHLNMNDVRDSPNTMEPCPAFQSFIPVIPSTSYCQ</sequence>
<name>A0A4Y2SIK4_ARAVE</name>
<dbReference type="Gene3D" id="2.70.170.10">
    <property type="entry name" value="Neurotransmitter-gated ion-channel ligand-binding domain"/>
    <property type="match status" value="1"/>
</dbReference>
<dbReference type="GO" id="GO:0016020">
    <property type="term" value="C:membrane"/>
    <property type="evidence" value="ECO:0007669"/>
    <property type="project" value="InterPro"/>
</dbReference>
<dbReference type="InterPro" id="IPR036734">
    <property type="entry name" value="Neur_chan_lig-bd_sf"/>
</dbReference>
<dbReference type="AlphaFoldDB" id="A0A4Y2SIK4"/>
<comment type="caution">
    <text evidence="1">The sequence shown here is derived from an EMBL/GenBank/DDBJ whole genome shotgun (WGS) entry which is preliminary data.</text>
</comment>
<gene>
    <name evidence="1" type="ORF">AVEN_170710_1</name>
</gene>
<evidence type="ECO:0000313" key="2">
    <source>
        <dbReference type="Proteomes" id="UP000499080"/>
    </source>
</evidence>
<dbReference type="EMBL" id="BGPR01022116">
    <property type="protein sequence ID" value="GBN88084.1"/>
    <property type="molecule type" value="Genomic_DNA"/>
</dbReference>
<evidence type="ECO:0000313" key="1">
    <source>
        <dbReference type="EMBL" id="GBN88084.1"/>
    </source>
</evidence>
<keyword evidence="2" id="KW-1185">Reference proteome</keyword>
<reference evidence="1 2" key="1">
    <citation type="journal article" date="2019" name="Sci. Rep.">
        <title>Orb-weaving spider Araneus ventricosus genome elucidates the spidroin gene catalogue.</title>
        <authorList>
            <person name="Kono N."/>
            <person name="Nakamura H."/>
            <person name="Ohtoshi R."/>
            <person name="Moran D.A.P."/>
            <person name="Shinohara A."/>
            <person name="Yoshida Y."/>
            <person name="Fujiwara M."/>
            <person name="Mori M."/>
            <person name="Tomita M."/>
            <person name="Arakawa K."/>
        </authorList>
    </citation>
    <scope>NUCLEOTIDE SEQUENCE [LARGE SCALE GENOMIC DNA]</scope>
</reference>
<accession>A0A4Y2SIK4</accession>